<sequence length="46" mass="4963">MDHSRKLARRDRIHFRGMASNSGVLSGAGIALARLSRDDVPAELTG</sequence>
<proteinExistence type="predicted"/>
<gene>
    <name evidence="1" type="ORF">I596_1187</name>
</gene>
<accession>A0A160DSF7</accession>
<dbReference type="AlphaFoldDB" id="A0A160DSF7"/>
<name>A0A160DSF7_9GAMM</name>
<reference evidence="1 2" key="1">
    <citation type="submission" date="2016-04" db="EMBL/GenBank/DDBJ databases">
        <title>Complete genome sequence of Dokdonella koreensis DS-123T.</title>
        <authorList>
            <person name="Kim J.F."/>
            <person name="Lee H."/>
            <person name="Kwak M.-J."/>
        </authorList>
    </citation>
    <scope>NUCLEOTIDE SEQUENCE [LARGE SCALE GENOMIC DNA]</scope>
    <source>
        <strain evidence="1 2">DS-123</strain>
    </source>
</reference>
<organism evidence="1 2">
    <name type="scientific">Dokdonella koreensis DS-123</name>
    <dbReference type="NCBI Taxonomy" id="1300342"/>
    <lineage>
        <taxon>Bacteria</taxon>
        <taxon>Pseudomonadati</taxon>
        <taxon>Pseudomonadota</taxon>
        <taxon>Gammaproteobacteria</taxon>
        <taxon>Lysobacterales</taxon>
        <taxon>Rhodanobacteraceae</taxon>
        <taxon>Dokdonella</taxon>
    </lineage>
</organism>
<protein>
    <submittedName>
        <fullName evidence="1">Uncharacterized protein</fullName>
    </submittedName>
</protein>
<evidence type="ECO:0000313" key="2">
    <source>
        <dbReference type="Proteomes" id="UP000076830"/>
    </source>
</evidence>
<evidence type="ECO:0000313" key="1">
    <source>
        <dbReference type="EMBL" id="ANB17217.1"/>
    </source>
</evidence>
<dbReference type="KEGG" id="dko:I596_1187"/>
<keyword evidence="2" id="KW-1185">Reference proteome</keyword>
<dbReference type="Proteomes" id="UP000076830">
    <property type="component" value="Chromosome"/>
</dbReference>
<dbReference type="EMBL" id="CP015249">
    <property type="protein sequence ID" value="ANB17217.1"/>
    <property type="molecule type" value="Genomic_DNA"/>
</dbReference>